<proteinExistence type="inferred from homology"/>
<gene>
    <name evidence="14" type="primary">LOC120256907</name>
</gene>
<dbReference type="PANTHER" id="PTHR24296">
    <property type="entry name" value="CYTOCHROME P450"/>
    <property type="match status" value="1"/>
</dbReference>
<dbReference type="Gene3D" id="1.10.630.10">
    <property type="entry name" value="Cytochrome P450"/>
    <property type="match status" value="1"/>
</dbReference>
<dbReference type="InterPro" id="IPR001128">
    <property type="entry name" value="Cyt_P450"/>
</dbReference>
<dbReference type="AlphaFoldDB" id="A0AB40B0A3"/>
<evidence type="ECO:0000256" key="9">
    <source>
        <dbReference type="ARBA" id="ARBA00023033"/>
    </source>
</evidence>
<comment type="subcellular location">
    <subcellularLocation>
        <location evidence="1">Membrane</location>
        <topology evidence="1">Single-pass membrane protein</topology>
    </subcellularLocation>
</comment>
<evidence type="ECO:0000256" key="1">
    <source>
        <dbReference type="ARBA" id="ARBA00004167"/>
    </source>
</evidence>
<organism evidence="13 14">
    <name type="scientific">Dioscorea cayennensis subsp. rotundata</name>
    <name type="common">White Guinea yam</name>
    <name type="synonym">Dioscorea rotundata</name>
    <dbReference type="NCBI Taxonomy" id="55577"/>
    <lineage>
        <taxon>Eukaryota</taxon>
        <taxon>Viridiplantae</taxon>
        <taxon>Streptophyta</taxon>
        <taxon>Embryophyta</taxon>
        <taxon>Tracheophyta</taxon>
        <taxon>Spermatophyta</taxon>
        <taxon>Magnoliopsida</taxon>
        <taxon>Liliopsida</taxon>
        <taxon>Dioscoreales</taxon>
        <taxon>Dioscoreaceae</taxon>
        <taxon>Dioscorea</taxon>
    </lineage>
</organism>
<sequence>MSPFLFSFLASSSIARTLLFFGFIFIYITFKGIEQVSSCYGPKKYPLIGSLISFYKNRCRLLSWYTELLANSPINTIVVERLGARRTIVTANPQNVEYILKTNFNNYPKGKPFTDILGDLLGCGIFNVDGEVWHARRKLASHEFTTKSLREFIVKALNTEVHDRLIPILSSSNKKKKVFDMQDLLSRLTFDNICKISLGTDPCLLNEEMPSAELASAFDIAAEISARRGMAPVSAVWKLKRALGVGSEKHLKVAVELIHGSIMEIIKERKKKIHDKQMEMMKIDQNDLLSRLIQGGHSNEVIRDMVISFIMAGKDTTSSALTWFFWLLSCNPNVEQEIVKEVTMHGKGEQIGYQELKEMKFLEASLCESMRLYPPVVWDSKHAARDDKLPDGTPVRKGDRVTYFPYGMGRMERLWGKDWEEFRPWRWMAGDNRKEVVPVSPYKFSVFQAGPRVCLGKEMAFVQMKYVAATVLRRFKLRRVDDQPPVLVPLLTSHMAGGLNMMVEERVVEL</sequence>
<evidence type="ECO:0000256" key="12">
    <source>
        <dbReference type="SAM" id="Phobius"/>
    </source>
</evidence>
<keyword evidence="6 12" id="KW-1133">Transmembrane helix</keyword>
<reference evidence="14" key="1">
    <citation type="submission" date="2025-08" db="UniProtKB">
        <authorList>
            <consortium name="RefSeq"/>
        </authorList>
    </citation>
    <scope>IDENTIFICATION</scope>
</reference>
<evidence type="ECO:0000256" key="11">
    <source>
        <dbReference type="PIRSR" id="PIRSR602403-1"/>
    </source>
</evidence>
<evidence type="ECO:0000256" key="8">
    <source>
        <dbReference type="ARBA" id="ARBA00023004"/>
    </source>
</evidence>
<keyword evidence="5 11" id="KW-0479">Metal-binding</keyword>
<name>A0AB40B0A3_DIOCR</name>
<dbReference type="InterPro" id="IPR036396">
    <property type="entry name" value="Cyt_P450_sf"/>
</dbReference>
<evidence type="ECO:0000256" key="2">
    <source>
        <dbReference type="ARBA" id="ARBA00010617"/>
    </source>
</evidence>
<evidence type="ECO:0000313" key="14">
    <source>
        <dbReference type="RefSeq" id="XP_039120508.1"/>
    </source>
</evidence>
<keyword evidence="4 12" id="KW-0812">Transmembrane</keyword>
<feature type="transmembrane region" description="Helical" evidence="12">
    <location>
        <begin position="6"/>
        <end position="28"/>
    </location>
</feature>
<dbReference type="RefSeq" id="XP_039120508.1">
    <property type="nucleotide sequence ID" value="XM_039264574.1"/>
</dbReference>
<keyword evidence="10 12" id="KW-0472">Membrane</keyword>
<dbReference type="PRINTS" id="PR00385">
    <property type="entry name" value="P450"/>
</dbReference>
<dbReference type="SUPFAM" id="SSF48264">
    <property type="entry name" value="Cytochrome P450"/>
    <property type="match status" value="1"/>
</dbReference>
<dbReference type="CDD" id="cd11064">
    <property type="entry name" value="CYP86A"/>
    <property type="match status" value="1"/>
</dbReference>
<keyword evidence="8 11" id="KW-0408">Iron</keyword>
<keyword evidence="9" id="KW-0503">Monooxygenase</keyword>
<evidence type="ECO:0000256" key="10">
    <source>
        <dbReference type="ARBA" id="ARBA00023136"/>
    </source>
</evidence>
<evidence type="ECO:0000256" key="5">
    <source>
        <dbReference type="ARBA" id="ARBA00022723"/>
    </source>
</evidence>
<keyword evidence="7" id="KW-0560">Oxidoreductase</keyword>
<dbReference type="GO" id="GO:0005506">
    <property type="term" value="F:iron ion binding"/>
    <property type="evidence" value="ECO:0007669"/>
    <property type="project" value="InterPro"/>
</dbReference>
<keyword evidence="3 11" id="KW-0349">Heme</keyword>
<dbReference type="GeneID" id="120256907"/>
<evidence type="ECO:0000256" key="3">
    <source>
        <dbReference type="ARBA" id="ARBA00022617"/>
    </source>
</evidence>
<dbReference type="Proteomes" id="UP001515500">
    <property type="component" value="Unplaced"/>
</dbReference>
<evidence type="ECO:0000256" key="6">
    <source>
        <dbReference type="ARBA" id="ARBA00022989"/>
    </source>
</evidence>
<evidence type="ECO:0000256" key="7">
    <source>
        <dbReference type="ARBA" id="ARBA00023002"/>
    </source>
</evidence>
<dbReference type="GO" id="GO:0016705">
    <property type="term" value="F:oxidoreductase activity, acting on paired donors, with incorporation or reduction of molecular oxygen"/>
    <property type="evidence" value="ECO:0007669"/>
    <property type="project" value="InterPro"/>
</dbReference>
<evidence type="ECO:0000313" key="13">
    <source>
        <dbReference type="Proteomes" id="UP001515500"/>
    </source>
</evidence>
<dbReference type="GO" id="GO:0016020">
    <property type="term" value="C:membrane"/>
    <property type="evidence" value="ECO:0007669"/>
    <property type="project" value="UniProtKB-SubCell"/>
</dbReference>
<dbReference type="GO" id="GO:0004497">
    <property type="term" value="F:monooxygenase activity"/>
    <property type="evidence" value="ECO:0007669"/>
    <property type="project" value="UniProtKB-KW"/>
</dbReference>
<comment type="similarity">
    <text evidence="2">Belongs to the cytochrome P450 family.</text>
</comment>
<dbReference type="Pfam" id="PF00067">
    <property type="entry name" value="p450"/>
    <property type="match status" value="1"/>
</dbReference>
<keyword evidence="13" id="KW-1185">Reference proteome</keyword>
<feature type="binding site" description="axial binding residue" evidence="11">
    <location>
        <position position="454"/>
    </location>
    <ligand>
        <name>heme</name>
        <dbReference type="ChEBI" id="CHEBI:30413"/>
    </ligand>
    <ligandPart>
        <name>Fe</name>
        <dbReference type="ChEBI" id="CHEBI:18248"/>
    </ligandPart>
</feature>
<accession>A0AB40B0A3</accession>
<comment type="cofactor">
    <cofactor evidence="11">
        <name>heme</name>
        <dbReference type="ChEBI" id="CHEBI:30413"/>
    </cofactor>
</comment>
<dbReference type="FunFam" id="1.10.630.10:FF:000044">
    <property type="entry name" value="Cytochrome P450"/>
    <property type="match status" value="1"/>
</dbReference>
<dbReference type="GO" id="GO:0020037">
    <property type="term" value="F:heme binding"/>
    <property type="evidence" value="ECO:0007669"/>
    <property type="project" value="InterPro"/>
</dbReference>
<evidence type="ECO:0000256" key="4">
    <source>
        <dbReference type="ARBA" id="ARBA00022692"/>
    </source>
</evidence>
<dbReference type="InterPro" id="IPR002403">
    <property type="entry name" value="Cyt_P450_E_grp-IV"/>
</dbReference>
<dbReference type="PRINTS" id="PR00465">
    <property type="entry name" value="EP450IV"/>
</dbReference>
<protein>
    <submittedName>
        <fullName evidence="14">Cytochrome P450 94B3-like</fullName>
    </submittedName>
</protein>